<dbReference type="InterPro" id="IPR014038">
    <property type="entry name" value="EF1B_bsu/dsu_GNE"/>
</dbReference>
<dbReference type="InterPro" id="IPR001326">
    <property type="entry name" value="Transl_elong_EF1B_B/D_CS"/>
</dbReference>
<dbReference type="InterPro" id="IPR007319">
    <property type="entry name" value="WDR36/Utp21_C"/>
</dbReference>
<evidence type="ECO:0000256" key="4">
    <source>
        <dbReference type="ARBA" id="ARBA00022768"/>
    </source>
</evidence>
<dbReference type="SMART" id="SM00320">
    <property type="entry name" value="WD40"/>
    <property type="match status" value="8"/>
</dbReference>
<name>A0ABD1DRD6_CULPP</name>
<dbReference type="SMART" id="SM00888">
    <property type="entry name" value="EF1_GNE"/>
    <property type="match status" value="1"/>
</dbReference>
<dbReference type="SUPFAM" id="SSF50978">
    <property type="entry name" value="WD40 repeat-like"/>
    <property type="match status" value="2"/>
</dbReference>
<dbReference type="Proteomes" id="UP001562425">
    <property type="component" value="Unassembled WGS sequence"/>
</dbReference>
<protein>
    <recommendedName>
        <fullName evidence="13">WD repeat-containing protein 55 homolog</fullName>
    </recommendedName>
</protein>
<feature type="repeat" description="WD" evidence="6">
    <location>
        <begin position="265"/>
        <end position="296"/>
    </location>
</feature>
<dbReference type="Pfam" id="PF10587">
    <property type="entry name" value="EF-1_beta_acid"/>
    <property type="match status" value="1"/>
</dbReference>
<comment type="caution">
    <text evidence="11">The sequence shown here is derived from an EMBL/GenBank/DDBJ whole genome shotgun (WGS) entry which is preliminary data.</text>
</comment>
<dbReference type="InterPro" id="IPR019775">
    <property type="entry name" value="WD40_repeat_CS"/>
</dbReference>
<dbReference type="Gene3D" id="3.30.70.60">
    <property type="match status" value="1"/>
</dbReference>
<dbReference type="InterPro" id="IPR018940">
    <property type="entry name" value="EF-1_beta_acid_region_euk"/>
</dbReference>
<keyword evidence="4 7" id="KW-0251">Elongation factor</keyword>
<dbReference type="PROSITE" id="PS00824">
    <property type="entry name" value="EF1BD_1"/>
    <property type="match status" value="1"/>
</dbReference>
<feature type="domain" description="Translation elongation factor EF1B beta/delta subunit guanine nucleotide exchange" evidence="9">
    <location>
        <begin position="1093"/>
        <end position="1179"/>
    </location>
</feature>
<dbReference type="InterPro" id="IPR001680">
    <property type="entry name" value="WD40_rpt"/>
</dbReference>
<evidence type="ECO:0000259" key="9">
    <source>
        <dbReference type="SMART" id="SM00888"/>
    </source>
</evidence>
<dbReference type="GO" id="GO:0003746">
    <property type="term" value="F:translation elongation factor activity"/>
    <property type="evidence" value="ECO:0007669"/>
    <property type="project" value="UniProtKB-KW"/>
</dbReference>
<dbReference type="PROSITE" id="PS50082">
    <property type="entry name" value="WD_REPEATS_2"/>
    <property type="match status" value="2"/>
</dbReference>
<dbReference type="InterPro" id="IPR015943">
    <property type="entry name" value="WD40/YVTN_repeat-like_dom_sf"/>
</dbReference>
<feature type="compositionally biased region" description="Acidic residues" evidence="8">
    <location>
        <begin position="1048"/>
        <end position="1066"/>
    </location>
</feature>
<evidence type="ECO:0000313" key="11">
    <source>
        <dbReference type="EMBL" id="KAL1402058.1"/>
    </source>
</evidence>
<dbReference type="InterPro" id="IPR014717">
    <property type="entry name" value="Transl_elong_EF1B/ribsomal_bS6"/>
</dbReference>
<evidence type="ECO:0000256" key="3">
    <source>
        <dbReference type="ARBA" id="ARBA00022737"/>
    </source>
</evidence>
<feature type="region of interest" description="Disordered" evidence="8">
    <location>
        <begin position="1025"/>
        <end position="1068"/>
    </location>
</feature>
<organism evidence="11 12">
    <name type="scientific">Culex pipiens pipiens</name>
    <name type="common">Northern house mosquito</name>
    <dbReference type="NCBI Taxonomy" id="38569"/>
    <lineage>
        <taxon>Eukaryota</taxon>
        <taxon>Metazoa</taxon>
        <taxon>Ecdysozoa</taxon>
        <taxon>Arthropoda</taxon>
        <taxon>Hexapoda</taxon>
        <taxon>Insecta</taxon>
        <taxon>Pterygota</taxon>
        <taxon>Neoptera</taxon>
        <taxon>Endopterygota</taxon>
        <taxon>Diptera</taxon>
        <taxon>Nematocera</taxon>
        <taxon>Culicoidea</taxon>
        <taxon>Culicidae</taxon>
        <taxon>Culicinae</taxon>
        <taxon>Culicini</taxon>
        <taxon>Culex</taxon>
        <taxon>Culex</taxon>
    </lineage>
</organism>
<evidence type="ECO:0000256" key="1">
    <source>
        <dbReference type="ARBA" id="ARBA00007411"/>
    </source>
</evidence>
<dbReference type="Pfam" id="PF25168">
    <property type="entry name" value="Beta-prop_WDR36-Utp21_2nd"/>
    <property type="match status" value="1"/>
</dbReference>
<dbReference type="InterPro" id="IPR036322">
    <property type="entry name" value="WD40_repeat_dom_sf"/>
</dbReference>
<evidence type="ECO:0008006" key="13">
    <source>
        <dbReference type="Google" id="ProtNLM"/>
    </source>
</evidence>
<reference evidence="11 12" key="1">
    <citation type="submission" date="2024-05" db="EMBL/GenBank/DDBJ databases">
        <title>Culex pipiens pipiens assembly and annotation.</title>
        <authorList>
            <person name="Alout H."/>
            <person name="Durand T."/>
        </authorList>
    </citation>
    <scope>NUCLEOTIDE SEQUENCE [LARGE SCALE GENOMIC DNA]</scope>
    <source>
        <strain evidence="11">HA-2024</strain>
        <tissue evidence="11">Whole body</tissue>
    </source>
</reference>
<evidence type="ECO:0000259" key="10">
    <source>
        <dbReference type="SMART" id="SM01182"/>
    </source>
</evidence>
<accession>A0ABD1DRD6</accession>
<evidence type="ECO:0000256" key="6">
    <source>
        <dbReference type="PROSITE-ProRule" id="PRU00221"/>
    </source>
</evidence>
<feature type="domain" description="Elongation factor 1 beta central acidic region eukaryote" evidence="10">
    <location>
        <begin position="1057"/>
        <end position="1084"/>
    </location>
</feature>
<dbReference type="Pfam" id="PF00736">
    <property type="entry name" value="EF1_GNE"/>
    <property type="match status" value="1"/>
</dbReference>
<dbReference type="InterPro" id="IPR036219">
    <property type="entry name" value="eEF-1beta-like_sf"/>
</dbReference>
<dbReference type="EMBL" id="JBEHCU010003655">
    <property type="protein sequence ID" value="KAL1402058.1"/>
    <property type="molecule type" value="Genomic_DNA"/>
</dbReference>
<proteinExistence type="inferred from homology"/>
<dbReference type="FunFam" id="3.30.70.60:FF:000001">
    <property type="entry name" value="Elongation factor 1-beta 1 like"/>
    <property type="match status" value="1"/>
</dbReference>
<dbReference type="PANTHER" id="PTHR22840:SF12">
    <property type="entry name" value="WD REPEAT-CONTAINING PROTEIN 36"/>
    <property type="match status" value="1"/>
</dbReference>
<keyword evidence="2 6" id="KW-0853">WD repeat</keyword>
<dbReference type="PANTHER" id="PTHR22840">
    <property type="entry name" value="WD REPEAT-CONTAINING PROTEIN 36"/>
    <property type="match status" value="1"/>
</dbReference>
<keyword evidence="12" id="KW-1185">Reference proteome</keyword>
<dbReference type="PROSITE" id="PS00825">
    <property type="entry name" value="EF1BD_2"/>
    <property type="match status" value="1"/>
</dbReference>
<comment type="similarity">
    <text evidence="1 7">Belongs to the EF-1-beta/EF-1-delta family.</text>
</comment>
<feature type="compositionally biased region" description="Low complexity" evidence="8">
    <location>
        <begin position="1025"/>
        <end position="1042"/>
    </location>
</feature>
<evidence type="ECO:0000256" key="2">
    <source>
        <dbReference type="ARBA" id="ARBA00022574"/>
    </source>
</evidence>
<evidence type="ECO:0000256" key="8">
    <source>
        <dbReference type="SAM" id="MobiDB-lite"/>
    </source>
</evidence>
<feature type="repeat" description="WD" evidence="6">
    <location>
        <begin position="561"/>
        <end position="602"/>
    </location>
</feature>
<dbReference type="PROSITE" id="PS00678">
    <property type="entry name" value="WD_REPEATS_1"/>
    <property type="match status" value="2"/>
</dbReference>
<dbReference type="SUPFAM" id="SSF54984">
    <property type="entry name" value="eEF-1beta-like"/>
    <property type="match status" value="1"/>
</dbReference>
<dbReference type="Pfam" id="PF04192">
    <property type="entry name" value="Utp21"/>
    <property type="match status" value="1"/>
</dbReference>
<evidence type="ECO:0000256" key="5">
    <source>
        <dbReference type="ARBA" id="ARBA00022917"/>
    </source>
</evidence>
<evidence type="ECO:0000256" key="7">
    <source>
        <dbReference type="RuleBase" id="RU003791"/>
    </source>
</evidence>
<dbReference type="CDD" id="cd00292">
    <property type="entry name" value="EF1B"/>
    <property type="match status" value="1"/>
</dbReference>
<dbReference type="Pfam" id="PF25171">
    <property type="entry name" value="Beta-prop_WDR36-Utp21_1st"/>
    <property type="match status" value="1"/>
</dbReference>
<dbReference type="PROSITE" id="PS50294">
    <property type="entry name" value="WD_REPEATS_REGION"/>
    <property type="match status" value="2"/>
</dbReference>
<dbReference type="FunFam" id="2.130.10.10:FF:000109">
    <property type="entry name" value="WD repeat domain 36"/>
    <property type="match status" value="1"/>
</dbReference>
<keyword evidence="3" id="KW-0677">Repeat</keyword>
<gene>
    <name evidence="11" type="ORF">pipiens_006245</name>
</gene>
<evidence type="ECO:0000313" key="12">
    <source>
        <dbReference type="Proteomes" id="UP001562425"/>
    </source>
</evidence>
<sequence length="1179" mass="130190">MRGSVIFQQNRALGYVSNHVPATVRFIEKRNENVVTTCVGKSFHVYGANSFRLIRVGGLHPEEISCVAADGFLTYVGCGSVIYGWRASTQLRKTYRGHGARVHLLLPFGKHLLSVDEASLVKVWNVSLEEVYLEVPFSNDQFEISALMHPASYKNKILFGSAQGGLQLWNVKNGKLVHSFKDYDSKIVVLEQAPALDVAAIGLQNGRIILLNLKFEESVMELTQDWGPVTGITFRTDGHPIMASGSTNGQVTFWNLEEQVIVSTLAAHDESVTSLKCFANEPLLLTTSPDNSMKLWIFDLPDGGARLLRIREGHGAPPKCIRYHGSSGRNILSAGEDASLRIFSTISETLNKSLGKASYNRKASKKHRKGEDPFRMPPIELFTSEVTRDKEWDSVAATHEGLVQVTTWSFDKCRMGELKLVPEVFQNKNRSDFGVSATALCLSHCGNFVTIGYSSGHLERFNIQSGIHRASYGKPPAHDGVAVRGISIDNLNQFVVSGGADGIMKWWHFKQNVNKPVFTLKLDEPIAQFGTHRESAMIAVALEDFAVLIVDSDSRAIVRRFTGHRGPITDLCFSPDSRWLLTASQDCTVKVWDIPSAYLVDHFRMPQVCTSLSMSPTGDFLATSYVDNRGIYLWANKTLFSHISLRVINPESEAPLMDLPATICDENTNVLLNETTNGELDDLEEAFEEINLNYESPPQLSQDLVTMSNAAASRWQNLLNLDIIKKRNRPRQAPQKPKSAPFFLPTVSGLDFQFDLSEGQNGLTEDGSKILQPTQVEQLTSFGKLLKEAVSTGDAEFLKPIEFLSNLGPSMVDYEIRNLSPLDGGSGSISVMAAFMRMIVALLEGNRAYELGQSWLGVFLKNHGRVIVDHEELRALLEQVELAQSKGWALLEERLLYGMGVLKAKINTEKMASPLACEKYWADKANIDGAEKKYYECLAQMGSFPAQCTLASEISKARQHIKNSLERMDGIAALAASPGAELLDRLSTIEKENEKMRTVIDGLNNLVIDLHARIKTLEAGGAKPAPAAAAKSAPAPAKKAAPAPAPAADDDDDDVDLFGSEDEDEDKAAAELREKRLAEYAAKKSKKPALIAKSNVILDIKPWDDETDMKQMELEVRKITMDGLLLGASKLVPLAYGIHKLQMSCVIEDDKVSVDELQEKIELIEDYVQSVDIAAFNKI</sequence>
<dbReference type="AlphaFoldDB" id="A0ABD1DRD6"/>
<dbReference type="Gene3D" id="2.130.10.10">
    <property type="entry name" value="YVTN repeat-like/Quinoprotein amine dehydrogenase"/>
    <property type="match status" value="2"/>
</dbReference>
<dbReference type="InterPro" id="IPR059157">
    <property type="entry name" value="WDR36-Utp21_N"/>
</dbReference>
<keyword evidence="5 7" id="KW-0648">Protein biosynthesis</keyword>
<dbReference type="SMART" id="SM01182">
    <property type="entry name" value="EF-1_beta_acid"/>
    <property type="match status" value="1"/>
</dbReference>